<gene>
    <name evidence="1" type="ORF">VZ95_06055</name>
</gene>
<proteinExistence type="predicted"/>
<evidence type="ECO:0000313" key="2">
    <source>
        <dbReference type="Proteomes" id="UP000033774"/>
    </source>
</evidence>
<evidence type="ECO:0000313" key="1">
    <source>
        <dbReference type="EMBL" id="KJV10269.1"/>
    </source>
</evidence>
<organism evidence="1 2">
    <name type="scientific">Elstera litoralis</name>
    <dbReference type="NCBI Taxonomy" id="552518"/>
    <lineage>
        <taxon>Bacteria</taxon>
        <taxon>Pseudomonadati</taxon>
        <taxon>Pseudomonadota</taxon>
        <taxon>Alphaproteobacteria</taxon>
        <taxon>Rhodospirillales</taxon>
        <taxon>Rhodospirillaceae</taxon>
        <taxon>Elstera</taxon>
    </lineage>
</organism>
<comment type="caution">
    <text evidence="1">The sequence shown here is derived from an EMBL/GenBank/DDBJ whole genome shotgun (WGS) entry which is preliminary data.</text>
</comment>
<keyword evidence="2" id="KW-1185">Reference proteome</keyword>
<name>A0A0F3IXF1_9PROT</name>
<feature type="non-terminal residue" evidence="1">
    <location>
        <position position="1"/>
    </location>
</feature>
<dbReference type="RefSeq" id="WP_045775062.1">
    <property type="nucleotide sequence ID" value="NZ_LAJY01000123.1"/>
</dbReference>
<accession>A0A0F3IXF1</accession>
<dbReference type="AlphaFoldDB" id="A0A0F3IXF1"/>
<sequence>FFYLNIDDGSVKLREFPGHETWVEACKTTIDTLGLNNKHLRRRRSQLIQSYRISGDKDELKFRAPFLYYALKYQGVILEEAL</sequence>
<reference evidence="1 2" key="1">
    <citation type="submission" date="2015-03" db="EMBL/GenBank/DDBJ databases">
        <title>Draft genome sequence of Elstera litoralis.</title>
        <authorList>
            <person name="Rahalkar M.C."/>
            <person name="Dhakephalkar P.K."/>
            <person name="Pore S.D."/>
            <person name="Arora P."/>
            <person name="Kapse N.G."/>
            <person name="Pandit P.S."/>
        </authorList>
    </citation>
    <scope>NUCLEOTIDE SEQUENCE [LARGE SCALE GENOMIC DNA]</scope>
    <source>
        <strain evidence="1 2">Dia-1</strain>
    </source>
</reference>
<protein>
    <submittedName>
        <fullName evidence="1">Uncharacterized protein</fullName>
    </submittedName>
</protein>
<dbReference type="EMBL" id="LAJY01000123">
    <property type="protein sequence ID" value="KJV10269.1"/>
    <property type="molecule type" value="Genomic_DNA"/>
</dbReference>
<dbReference type="Proteomes" id="UP000033774">
    <property type="component" value="Unassembled WGS sequence"/>
</dbReference>